<dbReference type="GeneID" id="28857703"/>
<dbReference type="Proteomes" id="UP000078397">
    <property type="component" value="Unassembled WGS sequence"/>
</dbReference>
<dbReference type="EMBL" id="LSBJ02000004">
    <property type="protein sequence ID" value="OAQ65850.1"/>
    <property type="molecule type" value="Genomic_DNA"/>
</dbReference>
<dbReference type="KEGG" id="pchm:VFPPC_15956"/>
<dbReference type="RefSeq" id="XP_018142937.1">
    <property type="nucleotide sequence ID" value="XM_018293709.1"/>
</dbReference>
<organism evidence="1 2">
    <name type="scientific">Pochonia chlamydosporia 170</name>
    <dbReference type="NCBI Taxonomy" id="1380566"/>
    <lineage>
        <taxon>Eukaryota</taxon>
        <taxon>Fungi</taxon>
        <taxon>Dikarya</taxon>
        <taxon>Ascomycota</taxon>
        <taxon>Pezizomycotina</taxon>
        <taxon>Sordariomycetes</taxon>
        <taxon>Hypocreomycetidae</taxon>
        <taxon>Hypocreales</taxon>
        <taxon>Clavicipitaceae</taxon>
        <taxon>Pochonia</taxon>
    </lineage>
</organism>
<comment type="caution">
    <text evidence="1">The sequence shown here is derived from an EMBL/GenBank/DDBJ whole genome shotgun (WGS) entry which is preliminary data.</text>
</comment>
<name>A0A179FKV9_METCM</name>
<evidence type="ECO:0000313" key="2">
    <source>
        <dbReference type="Proteomes" id="UP000078397"/>
    </source>
</evidence>
<proteinExistence type="predicted"/>
<dbReference type="AlphaFoldDB" id="A0A179FKV9"/>
<keyword evidence="2" id="KW-1185">Reference proteome</keyword>
<protein>
    <submittedName>
        <fullName evidence="1">Uncharacterized protein</fullName>
    </submittedName>
</protein>
<evidence type="ECO:0000313" key="1">
    <source>
        <dbReference type="EMBL" id="OAQ65850.1"/>
    </source>
</evidence>
<sequence>MYGARGGVLSDFEHCNGWTWLCIYHYCNIRSRRRVGKEFMLILGSSLKWDLGRFAEQLRESRANVPHGIGLLFCKERLSIA</sequence>
<reference evidence="1 2" key="1">
    <citation type="journal article" date="2016" name="PLoS Pathog.">
        <title>Biosynthesis of antibiotic leucinostatins in bio-control fungus Purpureocillium lilacinum and their inhibition on phytophthora revealed by genome mining.</title>
        <authorList>
            <person name="Wang G."/>
            <person name="Liu Z."/>
            <person name="Lin R."/>
            <person name="Li E."/>
            <person name="Mao Z."/>
            <person name="Ling J."/>
            <person name="Yang Y."/>
            <person name="Yin W.B."/>
            <person name="Xie B."/>
        </authorList>
    </citation>
    <scope>NUCLEOTIDE SEQUENCE [LARGE SCALE GENOMIC DNA]</scope>
    <source>
        <strain evidence="1">170</strain>
    </source>
</reference>
<accession>A0A179FKV9</accession>
<gene>
    <name evidence="1" type="ORF">VFPPC_15956</name>
</gene>